<gene>
    <name evidence="3" type="ORF">CLV47_12811</name>
</gene>
<dbReference type="Proteomes" id="UP000237752">
    <property type="component" value="Unassembled WGS sequence"/>
</dbReference>
<protein>
    <submittedName>
        <fullName evidence="3">Uncharacterized protein</fullName>
    </submittedName>
</protein>
<dbReference type="SUPFAM" id="SSF81995">
    <property type="entry name" value="beta-sandwich domain of Sec23/24"/>
    <property type="match status" value="1"/>
</dbReference>
<evidence type="ECO:0000313" key="4">
    <source>
        <dbReference type="Proteomes" id="UP000237752"/>
    </source>
</evidence>
<keyword evidence="4" id="KW-1185">Reference proteome</keyword>
<feature type="region of interest" description="Disordered" evidence="1">
    <location>
        <begin position="1"/>
        <end position="52"/>
    </location>
</feature>
<proteinExistence type="predicted"/>
<keyword evidence="2" id="KW-1133">Transmembrane helix</keyword>
<accession>A0A2T0Z4W4</accession>
<dbReference type="AlphaFoldDB" id="A0A2T0Z4W4"/>
<evidence type="ECO:0000256" key="1">
    <source>
        <dbReference type="SAM" id="MobiDB-lite"/>
    </source>
</evidence>
<sequence>MTQPPYGQPPYDPQHPYGPPPQQPQYGQPQYSQPQYGQPQYGSGGFGGPPPQKKSAMPWIITGAIAVVAVIGVTLALVLTGGKGGKGGGGGGGDQFASDPVAVTTSFMEAAKAGDASEAMKYACGELYDQIKKSGDNPKGTTGMKYTVSQDANINGDKATVDVELKYNMEAGSGNDYNAPGTTTVTVNLEKHSGSWKVCSVK</sequence>
<evidence type="ECO:0000313" key="3">
    <source>
        <dbReference type="EMBL" id="PRZ31373.1"/>
    </source>
</evidence>
<keyword evidence="2" id="KW-0472">Membrane</keyword>
<feature type="compositionally biased region" description="Pro residues" evidence="1">
    <location>
        <begin position="1"/>
        <end position="23"/>
    </location>
</feature>
<name>A0A2T0Z4W4_9ACTN</name>
<keyword evidence="2" id="KW-0812">Transmembrane</keyword>
<evidence type="ECO:0000256" key="2">
    <source>
        <dbReference type="SAM" id="Phobius"/>
    </source>
</evidence>
<dbReference type="RefSeq" id="WP_146135477.1">
    <property type="nucleotide sequence ID" value="NZ_PVUE01000028.1"/>
</dbReference>
<feature type="transmembrane region" description="Helical" evidence="2">
    <location>
        <begin position="56"/>
        <end position="79"/>
    </location>
</feature>
<feature type="compositionally biased region" description="Low complexity" evidence="1">
    <location>
        <begin position="24"/>
        <end position="41"/>
    </location>
</feature>
<comment type="caution">
    <text evidence="3">The sequence shown here is derived from an EMBL/GenBank/DDBJ whole genome shotgun (WGS) entry which is preliminary data.</text>
</comment>
<organism evidence="3 4">
    <name type="scientific">Antricoccus suffuscus</name>
    <dbReference type="NCBI Taxonomy" id="1629062"/>
    <lineage>
        <taxon>Bacteria</taxon>
        <taxon>Bacillati</taxon>
        <taxon>Actinomycetota</taxon>
        <taxon>Actinomycetes</taxon>
        <taxon>Geodermatophilales</taxon>
        <taxon>Antricoccaceae</taxon>
        <taxon>Antricoccus</taxon>
    </lineage>
</organism>
<reference evidence="3 4" key="1">
    <citation type="submission" date="2018-03" db="EMBL/GenBank/DDBJ databases">
        <title>Genomic Encyclopedia of Archaeal and Bacterial Type Strains, Phase II (KMG-II): from individual species to whole genera.</title>
        <authorList>
            <person name="Goeker M."/>
        </authorList>
    </citation>
    <scope>NUCLEOTIDE SEQUENCE [LARGE SCALE GENOMIC DNA]</scope>
    <source>
        <strain evidence="3 4">DSM 100065</strain>
    </source>
</reference>
<dbReference type="Gene3D" id="3.10.450.50">
    <property type="match status" value="1"/>
</dbReference>
<dbReference type="EMBL" id="PVUE01000028">
    <property type="protein sequence ID" value="PRZ31373.1"/>
    <property type="molecule type" value="Genomic_DNA"/>
</dbReference>